<evidence type="ECO:0000313" key="3">
    <source>
        <dbReference type="Proteomes" id="UP001227230"/>
    </source>
</evidence>
<evidence type="ECO:0000313" key="2">
    <source>
        <dbReference type="EMBL" id="WKA09062.1"/>
    </source>
</evidence>
<dbReference type="Gene3D" id="1.20.200.10">
    <property type="entry name" value="Fumarase/aspartase (Central domain)"/>
    <property type="match status" value="1"/>
</dbReference>
<feature type="domain" description="Fumarate lyase N-terminal" evidence="1">
    <location>
        <begin position="113"/>
        <end position="146"/>
    </location>
</feature>
<keyword evidence="3" id="KW-1185">Reference proteome</keyword>
<reference evidence="2 3" key="1">
    <citation type="journal article" date="2023" name="Hortic Res">
        <title>The complete reference genome for grapevine (Vitis vinifera L.) genetics and breeding.</title>
        <authorList>
            <person name="Shi X."/>
            <person name="Cao S."/>
            <person name="Wang X."/>
            <person name="Huang S."/>
            <person name="Wang Y."/>
            <person name="Liu Z."/>
            <person name="Liu W."/>
            <person name="Leng X."/>
            <person name="Peng Y."/>
            <person name="Wang N."/>
            <person name="Wang Y."/>
            <person name="Ma Z."/>
            <person name="Xu X."/>
            <person name="Zhang F."/>
            <person name="Xue H."/>
            <person name="Zhong H."/>
            <person name="Wang Y."/>
            <person name="Zhang K."/>
            <person name="Velt A."/>
            <person name="Avia K."/>
            <person name="Holtgrawe D."/>
            <person name="Grimplet J."/>
            <person name="Matus J.T."/>
            <person name="Ware D."/>
            <person name="Wu X."/>
            <person name="Wang H."/>
            <person name="Liu C."/>
            <person name="Fang Y."/>
            <person name="Rustenholz C."/>
            <person name="Cheng Z."/>
            <person name="Xiao H."/>
            <person name="Zhou Y."/>
        </authorList>
    </citation>
    <scope>NUCLEOTIDE SEQUENCE [LARGE SCALE GENOMIC DNA]</scope>
    <source>
        <strain evidence="3">cv. Pinot noir / PN40024</strain>
        <tissue evidence="2">Leaf</tissue>
    </source>
</reference>
<dbReference type="PANTHER" id="PTHR11444:SF1">
    <property type="entry name" value="FUMARATE HYDRATASE, MITOCHONDRIAL"/>
    <property type="match status" value="1"/>
</dbReference>
<gene>
    <name evidence="2" type="ORF">VitviT2T_026740</name>
</gene>
<organism evidence="2 3">
    <name type="scientific">Vitis vinifera</name>
    <name type="common">Grape</name>
    <dbReference type="NCBI Taxonomy" id="29760"/>
    <lineage>
        <taxon>Eukaryota</taxon>
        <taxon>Viridiplantae</taxon>
        <taxon>Streptophyta</taxon>
        <taxon>Embryophyta</taxon>
        <taxon>Tracheophyta</taxon>
        <taxon>Spermatophyta</taxon>
        <taxon>Magnoliopsida</taxon>
        <taxon>eudicotyledons</taxon>
        <taxon>Gunneridae</taxon>
        <taxon>Pentapetalae</taxon>
        <taxon>rosids</taxon>
        <taxon>Vitales</taxon>
        <taxon>Vitaceae</taxon>
        <taxon>Viteae</taxon>
        <taxon>Vitis</taxon>
    </lineage>
</organism>
<proteinExistence type="predicted"/>
<dbReference type="InterPro" id="IPR008948">
    <property type="entry name" value="L-Aspartase-like"/>
</dbReference>
<dbReference type="InterPro" id="IPR005677">
    <property type="entry name" value="Fum_hydII"/>
</dbReference>
<protein>
    <recommendedName>
        <fullName evidence="1">Fumarate lyase N-terminal domain-containing protein</fullName>
    </recommendedName>
</protein>
<accession>A0ABY9DPU1</accession>
<dbReference type="EMBL" id="CP126664">
    <property type="protein sequence ID" value="WKA09062.1"/>
    <property type="molecule type" value="Genomic_DNA"/>
</dbReference>
<evidence type="ECO:0000259" key="1">
    <source>
        <dbReference type="Pfam" id="PF00206"/>
    </source>
</evidence>
<dbReference type="PANTHER" id="PTHR11444">
    <property type="entry name" value="ASPARTATEAMMONIA/ARGININOSUCCINATE/ADENYLOSUCCINATE LYASE"/>
    <property type="match status" value="1"/>
</dbReference>
<name>A0ABY9DPU1_VITVI</name>
<dbReference type="InterPro" id="IPR022761">
    <property type="entry name" value="Fumarate_lyase_N"/>
</dbReference>
<dbReference type="Pfam" id="PF00206">
    <property type="entry name" value="Lyase_1"/>
    <property type="match status" value="1"/>
</dbReference>
<sequence>MGHFSDSPDPPLIFFPNLHGRCLILSAYRGSSIVESLLHVSLLNGENDGPTPYSFRSIKETPYDYGYPDASHYKNKLLLKGGNDEACVTNVPQSNEVQCHSQGDLCYLEAKSLNFHENKPDNNIMPRKVNPTQCEALTMVCAHVMGNHVAASVGGSNGNFELNVFKPLIASGLLCLIILLSDAFAS</sequence>
<dbReference type="Proteomes" id="UP001227230">
    <property type="component" value="Chromosome 17"/>
</dbReference>
<dbReference type="SUPFAM" id="SSF48557">
    <property type="entry name" value="L-aspartase-like"/>
    <property type="match status" value="1"/>
</dbReference>